<accession>A0A0K2U1E0</accession>
<proteinExistence type="predicted"/>
<name>A0A0K2U1E0_LEPSM</name>
<dbReference type="AlphaFoldDB" id="A0A0K2U1E0"/>
<evidence type="ECO:0000313" key="1">
    <source>
        <dbReference type="EMBL" id="CDW31880.1"/>
    </source>
</evidence>
<reference evidence="1" key="1">
    <citation type="submission" date="2014-05" db="EMBL/GenBank/DDBJ databases">
        <authorList>
            <person name="Chronopoulou M."/>
        </authorList>
    </citation>
    <scope>NUCLEOTIDE SEQUENCE</scope>
    <source>
        <tissue evidence="1">Whole organism</tissue>
    </source>
</reference>
<feature type="non-terminal residue" evidence="1">
    <location>
        <position position="1"/>
    </location>
</feature>
<protein>
    <submittedName>
        <fullName evidence="1">Uncharacterized protein</fullName>
    </submittedName>
</protein>
<dbReference type="EMBL" id="HACA01014519">
    <property type="protein sequence ID" value="CDW31880.1"/>
    <property type="molecule type" value="Transcribed_RNA"/>
</dbReference>
<organism evidence="1">
    <name type="scientific">Lepeophtheirus salmonis</name>
    <name type="common">Salmon louse</name>
    <name type="synonym">Caligus salmonis</name>
    <dbReference type="NCBI Taxonomy" id="72036"/>
    <lineage>
        <taxon>Eukaryota</taxon>
        <taxon>Metazoa</taxon>
        <taxon>Ecdysozoa</taxon>
        <taxon>Arthropoda</taxon>
        <taxon>Crustacea</taxon>
        <taxon>Multicrustacea</taxon>
        <taxon>Hexanauplia</taxon>
        <taxon>Copepoda</taxon>
        <taxon>Siphonostomatoida</taxon>
        <taxon>Caligidae</taxon>
        <taxon>Lepeophtheirus</taxon>
    </lineage>
</organism>
<sequence length="39" mass="4550">AFNILLLLNPPTYQTIEETNTFIYTYPKIVVSRAYCIIL</sequence>